<dbReference type="InterPro" id="IPR004046">
    <property type="entry name" value="GST_C"/>
</dbReference>
<evidence type="ECO:0000256" key="7">
    <source>
        <dbReference type="ARBA" id="ARBA00047960"/>
    </source>
</evidence>
<proteinExistence type="inferred from homology"/>
<dbReference type="InterPro" id="IPR040077">
    <property type="entry name" value="GST_C_Theta"/>
</dbReference>
<evidence type="ECO:0000256" key="3">
    <source>
        <dbReference type="ARBA" id="ARBA00011738"/>
    </source>
</evidence>
<gene>
    <name evidence="10" type="ORF">DNTS_034538</name>
</gene>
<dbReference type="InterPro" id="IPR004045">
    <property type="entry name" value="Glutathione_S-Trfase_N"/>
</dbReference>
<comment type="subunit">
    <text evidence="3">Homodimer.</text>
</comment>
<dbReference type="InterPro" id="IPR051369">
    <property type="entry name" value="GST_Theta"/>
</dbReference>
<evidence type="ECO:0000259" key="9">
    <source>
        <dbReference type="PROSITE" id="PS50405"/>
    </source>
</evidence>
<accession>A0A553QF55</accession>
<evidence type="ECO:0000259" key="8">
    <source>
        <dbReference type="PROSITE" id="PS50404"/>
    </source>
</evidence>
<comment type="caution">
    <text evidence="10">The sequence shown here is derived from an EMBL/GenBank/DDBJ whole genome shotgun (WGS) entry which is preliminary data.</text>
</comment>
<name>A0A553QF55_9TELE</name>
<keyword evidence="6" id="KW-0808">Transferase</keyword>
<dbReference type="SUPFAM" id="SSF47616">
    <property type="entry name" value="GST C-terminal domain-like"/>
    <property type="match status" value="1"/>
</dbReference>
<dbReference type="STRING" id="623744.A0A553QF55"/>
<dbReference type="PANTHER" id="PTHR43917:SF9">
    <property type="entry name" value="GLUTATHIONE S-TRANSFERASE THETA-1"/>
    <property type="match status" value="1"/>
</dbReference>
<feature type="domain" description="GST C-terminal" evidence="9">
    <location>
        <begin position="88"/>
        <end position="224"/>
    </location>
</feature>
<dbReference type="GO" id="GO:0004364">
    <property type="term" value="F:glutathione transferase activity"/>
    <property type="evidence" value="ECO:0007669"/>
    <property type="project" value="UniProtKB-EC"/>
</dbReference>
<dbReference type="OrthoDB" id="422574at2759"/>
<dbReference type="Pfam" id="PF00043">
    <property type="entry name" value="GST_C"/>
    <property type="match status" value="1"/>
</dbReference>
<dbReference type="Pfam" id="PF02798">
    <property type="entry name" value="GST_N"/>
    <property type="match status" value="1"/>
</dbReference>
<dbReference type="SUPFAM" id="SSF52833">
    <property type="entry name" value="Thioredoxin-like"/>
    <property type="match status" value="1"/>
</dbReference>
<dbReference type="Gene3D" id="1.20.1050.10">
    <property type="match status" value="1"/>
</dbReference>
<evidence type="ECO:0000256" key="2">
    <source>
        <dbReference type="ARBA" id="ARBA00009899"/>
    </source>
</evidence>
<dbReference type="FunFam" id="1.20.1050.10:FF:000008">
    <property type="entry name" value="Glutathione S-transferase theta-1"/>
    <property type="match status" value="1"/>
</dbReference>
<comment type="subcellular location">
    <subcellularLocation>
        <location evidence="1">Cytoplasm</location>
    </subcellularLocation>
</comment>
<keyword evidence="11" id="KW-1185">Reference proteome</keyword>
<dbReference type="Proteomes" id="UP000316079">
    <property type="component" value="Unassembled WGS sequence"/>
</dbReference>
<feature type="domain" description="GST N-terminal" evidence="8">
    <location>
        <begin position="1"/>
        <end position="82"/>
    </location>
</feature>
<dbReference type="EMBL" id="SRMA01026035">
    <property type="protein sequence ID" value="TRY88556.1"/>
    <property type="molecule type" value="Genomic_DNA"/>
</dbReference>
<dbReference type="PROSITE" id="PS50404">
    <property type="entry name" value="GST_NTER"/>
    <property type="match status" value="1"/>
</dbReference>
<evidence type="ECO:0000256" key="4">
    <source>
        <dbReference type="ARBA" id="ARBA00012452"/>
    </source>
</evidence>
<dbReference type="Gene3D" id="3.40.30.10">
    <property type="entry name" value="Glutaredoxin"/>
    <property type="match status" value="1"/>
</dbReference>
<dbReference type="CDD" id="cd03183">
    <property type="entry name" value="GST_C_Theta"/>
    <property type="match status" value="1"/>
</dbReference>
<dbReference type="SFLD" id="SFLDS00019">
    <property type="entry name" value="Glutathione_Transferase_(cytos"/>
    <property type="match status" value="1"/>
</dbReference>
<dbReference type="InterPro" id="IPR010987">
    <property type="entry name" value="Glutathione-S-Trfase_C-like"/>
</dbReference>
<dbReference type="AlphaFoldDB" id="A0A553QF55"/>
<dbReference type="FunFam" id="3.40.30.10:FF:000086">
    <property type="entry name" value="Glutathione S-transferase theta-1"/>
    <property type="match status" value="1"/>
</dbReference>
<dbReference type="InterPro" id="IPR036282">
    <property type="entry name" value="Glutathione-S-Trfase_C_sf"/>
</dbReference>
<keyword evidence="5" id="KW-0963">Cytoplasm</keyword>
<evidence type="ECO:0000256" key="1">
    <source>
        <dbReference type="ARBA" id="ARBA00004496"/>
    </source>
</evidence>
<reference evidence="10 11" key="1">
    <citation type="journal article" date="2019" name="Sci. Data">
        <title>Hybrid genome assembly and annotation of Danionella translucida.</title>
        <authorList>
            <person name="Kadobianskyi M."/>
            <person name="Schulze L."/>
            <person name="Schuelke M."/>
            <person name="Judkewitz B."/>
        </authorList>
    </citation>
    <scope>NUCLEOTIDE SEQUENCE [LARGE SCALE GENOMIC DNA]</scope>
    <source>
        <strain evidence="10 11">Bolton</strain>
    </source>
</reference>
<evidence type="ECO:0000313" key="11">
    <source>
        <dbReference type="Proteomes" id="UP000316079"/>
    </source>
</evidence>
<dbReference type="InterPro" id="IPR036249">
    <property type="entry name" value="Thioredoxin-like_sf"/>
</dbReference>
<dbReference type="PANTHER" id="PTHR43917">
    <property type="match status" value="1"/>
</dbReference>
<sequence>MSLEIYLDLFSQPCRSVYLFAKKNNIPFDHKNVSLFDGFQYSEEFGKINQLRKLPAIKDGDFCLAESVAIMIYLAEKFRTPDHWFPADLRKRARVNEYLSWQHTSIRMHGAKIIWFKVMIPNLFQTEVPKEKMDATIENLNIALHFFEEKFLQDKPFIVGDQISLADLVAIVELIQPLGAGMDLFETRPKLKAWKERVRETLGAELFDEAHRGILSIQEHVKTMDASGLAPLKAKILKYFLS</sequence>
<organism evidence="10 11">
    <name type="scientific">Danionella cerebrum</name>
    <dbReference type="NCBI Taxonomy" id="2873325"/>
    <lineage>
        <taxon>Eukaryota</taxon>
        <taxon>Metazoa</taxon>
        <taxon>Chordata</taxon>
        <taxon>Craniata</taxon>
        <taxon>Vertebrata</taxon>
        <taxon>Euteleostomi</taxon>
        <taxon>Actinopterygii</taxon>
        <taxon>Neopterygii</taxon>
        <taxon>Teleostei</taxon>
        <taxon>Ostariophysi</taxon>
        <taxon>Cypriniformes</taxon>
        <taxon>Danionidae</taxon>
        <taxon>Danioninae</taxon>
        <taxon>Danionella</taxon>
    </lineage>
</organism>
<dbReference type="SFLD" id="SFLDG01153">
    <property type="entry name" value="Main.4:_Theta-like"/>
    <property type="match status" value="1"/>
</dbReference>
<dbReference type="SFLD" id="SFLDG00358">
    <property type="entry name" value="Main_(cytGST)"/>
    <property type="match status" value="1"/>
</dbReference>
<dbReference type="GO" id="GO:0006749">
    <property type="term" value="P:glutathione metabolic process"/>
    <property type="evidence" value="ECO:0007669"/>
    <property type="project" value="TreeGrafter"/>
</dbReference>
<evidence type="ECO:0000256" key="5">
    <source>
        <dbReference type="ARBA" id="ARBA00022490"/>
    </source>
</evidence>
<dbReference type="PROSITE" id="PS50405">
    <property type="entry name" value="GST_CTER"/>
    <property type="match status" value="1"/>
</dbReference>
<evidence type="ECO:0000313" key="10">
    <source>
        <dbReference type="EMBL" id="TRY88556.1"/>
    </source>
</evidence>
<comment type="catalytic activity">
    <reaction evidence="7">
        <text>RX + glutathione = an S-substituted glutathione + a halide anion + H(+)</text>
        <dbReference type="Rhea" id="RHEA:16437"/>
        <dbReference type="ChEBI" id="CHEBI:15378"/>
        <dbReference type="ChEBI" id="CHEBI:16042"/>
        <dbReference type="ChEBI" id="CHEBI:17792"/>
        <dbReference type="ChEBI" id="CHEBI:57925"/>
        <dbReference type="ChEBI" id="CHEBI:90779"/>
        <dbReference type="EC" id="2.5.1.18"/>
    </reaction>
</comment>
<dbReference type="InterPro" id="IPR040079">
    <property type="entry name" value="Glutathione_S-Trfase"/>
</dbReference>
<dbReference type="InterPro" id="IPR040075">
    <property type="entry name" value="GST_N_Theta"/>
</dbReference>
<comment type="similarity">
    <text evidence="2">Belongs to the GST superfamily. Theta family.</text>
</comment>
<dbReference type="GO" id="GO:0005737">
    <property type="term" value="C:cytoplasm"/>
    <property type="evidence" value="ECO:0007669"/>
    <property type="project" value="UniProtKB-SubCell"/>
</dbReference>
<protein>
    <recommendedName>
        <fullName evidence="4">glutathione transferase</fullName>
        <ecNumber evidence="4">2.5.1.18</ecNumber>
    </recommendedName>
</protein>
<dbReference type="EC" id="2.5.1.18" evidence="4"/>
<dbReference type="CDD" id="cd03050">
    <property type="entry name" value="GST_N_Theta"/>
    <property type="match status" value="1"/>
</dbReference>
<evidence type="ECO:0000256" key="6">
    <source>
        <dbReference type="ARBA" id="ARBA00022679"/>
    </source>
</evidence>